<dbReference type="InterPro" id="IPR020846">
    <property type="entry name" value="MFS_dom"/>
</dbReference>
<keyword evidence="6" id="KW-0325">Glycoprotein</keyword>
<dbReference type="SUPFAM" id="SSF103473">
    <property type="entry name" value="MFS general substrate transporter"/>
    <property type="match status" value="1"/>
</dbReference>
<keyword evidence="5 8" id="KW-0472">Membrane</keyword>
<gene>
    <name evidence="10" type="ORF">GTA08_BOTSDO13745</name>
</gene>
<reference evidence="10" key="1">
    <citation type="submission" date="2020-04" db="EMBL/GenBank/DDBJ databases">
        <title>Genome Assembly and Annotation of Botryosphaeria dothidea sdau 11-99, a Latent Pathogen of Apple Fruit Ring Rot in China.</title>
        <authorList>
            <person name="Yu C."/>
            <person name="Diao Y."/>
            <person name="Lu Q."/>
            <person name="Zhao J."/>
            <person name="Cui S."/>
            <person name="Peng C."/>
            <person name="He B."/>
            <person name="Liu H."/>
        </authorList>
    </citation>
    <scope>NUCLEOTIDE SEQUENCE [LARGE SCALE GENOMIC DNA]</scope>
    <source>
        <strain evidence="10">Sdau11-99</strain>
    </source>
</reference>
<dbReference type="Pfam" id="PF07690">
    <property type="entry name" value="MFS_1"/>
    <property type="match status" value="1"/>
</dbReference>
<dbReference type="Proteomes" id="UP000572817">
    <property type="component" value="Unassembled WGS sequence"/>
</dbReference>
<keyword evidence="11" id="KW-1185">Reference proteome</keyword>
<comment type="subcellular location">
    <subcellularLocation>
        <location evidence="1">Membrane</location>
        <topology evidence="1">Multi-pass membrane protein</topology>
    </subcellularLocation>
</comment>
<evidence type="ECO:0000256" key="3">
    <source>
        <dbReference type="ARBA" id="ARBA00022692"/>
    </source>
</evidence>
<dbReference type="EMBL" id="WWBZ02000013">
    <property type="protein sequence ID" value="KAF4310768.1"/>
    <property type="molecule type" value="Genomic_DNA"/>
</dbReference>
<feature type="domain" description="Major facilitator superfamily (MFS) profile" evidence="9">
    <location>
        <begin position="41"/>
        <end position="498"/>
    </location>
</feature>
<feature type="transmembrane region" description="Helical" evidence="8">
    <location>
        <begin position="193"/>
        <end position="213"/>
    </location>
</feature>
<evidence type="ECO:0000256" key="2">
    <source>
        <dbReference type="ARBA" id="ARBA00022448"/>
    </source>
</evidence>
<proteinExistence type="predicted"/>
<accession>A0A8H4N843</accession>
<keyword evidence="4 8" id="KW-1133">Transmembrane helix</keyword>
<evidence type="ECO:0000313" key="10">
    <source>
        <dbReference type="EMBL" id="KAF4310768.1"/>
    </source>
</evidence>
<keyword evidence="2" id="KW-0813">Transport</keyword>
<feature type="transmembrane region" description="Helical" evidence="8">
    <location>
        <begin position="305"/>
        <end position="324"/>
    </location>
</feature>
<dbReference type="OrthoDB" id="10021397at2759"/>
<dbReference type="GO" id="GO:0022857">
    <property type="term" value="F:transmembrane transporter activity"/>
    <property type="evidence" value="ECO:0007669"/>
    <property type="project" value="InterPro"/>
</dbReference>
<feature type="transmembrane region" description="Helical" evidence="8">
    <location>
        <begin position="344"/>
        <end position="365"/>
    </location>
</feature>
<feature type="region of interest" description="Disordered" evidence="7">
    <location>
        <begin position="1"/>
        <end position="31"/>
    </location>
</feature>
<name>A0A8H4N843_9PEZI</name>
<evidence type="ECO:0000256" key="6">
    <source>
        <dbReference type="ARBA" id="ARBA00023180"/>
    </source>
</evidence>
<comment type="caution">
    <text evidence="10">The sequence shown here is derived from an EMBL/GenBank/DDBJ whole genome shotgun (WGS) entry which is preliminary data.</text>
</comment>
<feature type="compositionally biased region" description="Basic and acidic residues" evidence="7">
    <location>
        <begin position="1"/>
        <end position="11"/>
    </location>
</feature>
<feature type="transmembrane region" description="Helical" evidence="8">
    <location>
        <begin position="130"/>
        <end position="151"/>
    </location>
</feature>
<dbReference type="InterPro" id="IPR036259">
    <property type="entry name" value="MFS_trans_sf"/>
</dbReference>
<evidence type="ECO:0000256" key="5">
    <source>
        <dbReference type="ARBA" id="ARBA00023136"/>
    </source>
</evidence>
<evidence type="ECO:0000313" key="11">
    <source>
        <dbReference type="Proteomes" id="UP000572817"/>
    </source>
</evidence>
<keyword evidence="3 8" id="KW-0812">Transmembrane</keyword>
<sequence>MSSSSDEHFEPKTSFSPPDTVPITSEEPSKKRAGGCRFWTVFASLCMVMFLSALDSTVITIALPTISRSLDSNEYTWIVNGYALSCSVFLLVVGQLADFFDRKATVLGCVFLFAAGSALCGAAQSMGMMISGRVIQGIGGGGIAVMAEIVCSDMVPLQDRSKYLGLLLALASLGTVVGPPIGGGIIAHTTWRWIFYINLPLAGFAFAFLVLGLERRTPGLEVSTLSLRAKLQRIDWAGNALFAGSATALLLGLLTGGTEHPWGSANVVLPLVLGVAGLGVFRWHEGSGRAAWPVMPPRLFDNRTALALHALACFVVLMLTWQSYFLPVYFQAVLRESPERSSVLLLPTVLAPLPLSVAGGVLMAALQRVREIHMAAAAILAVGFGVFSLFDGGTGLALRVVMQVVASAGVGLLVATILPALQAQLPERDVAAVTALFSFSRSLGGIWGVTIPSVIFNARVNHGLASVRDEAVRRLLEDGGAYARASASFVGSLGGETRDEVIGLYVDSLRVVWYVAVGFCGAAFLLACFEKRIEINSGQK</sequence>
<feature type="transmembrane region" description="Helical" evidence="8">
    <location>
        <begin position="105"/>
        <end position="124"/>
    </location>
</feature>
<feature type="transmembrane region" description="Helical" evidence="8">
    <location>
        <begin position="234"/>
        <end position="255"/>
    </location>
</feature>
<feature type="transmembrane region" description="Helical" evidence="8">
    <location>
        <begin position="430"/>
        <end position="456"/>
    </location>
</feature>
<feature type="transmembrane region" description="Helical" evidence="8">
    <location>
        <begin position="372"/>
        <end position="390"/>
    </location>
</feature>
<feature type="transmembrane region" description="Helical" evidence="8">
    <location>
        <begin position="75"/>
        <end position="93"/>
    </location>
</feature>
<feature type="transmembrane region" description="Helical" evidence="8">
    <location>
        <begin position="38"/>
        <end position="63"/>
    </location>
</feature>
<evidence type="ECO:0000256" key="1">
    <source>
        <dbReference type="ARBA" id="ARBA00004141"/>
    </source>
</evidence>
<evidence type="ECO:0000259" key="9">
    <source>
        <dbReference type="PROSITE" id="PS50850"/>
    </source>
</evidence>
<organism evidence="10 11">
    <name type="scientific">Botryosphaeria dothidea</name>
    <dbReference type="NCBI Taxonomy" id="55169"/>
    <lineage>
        <taxon>Eukaryota</taxon>
        <taxon>Fungi</taxon>
        <taxon>Dikarya</taxon>
        <taxon>Ascomycota</taxon>
        <taxon>Pezizomycotina</taxon>
        <taxon>Dothideomycetes</taxon>
        <taxon>Dothideomycetes incertae sedis</taxon>
        <taxon>Botryosphaeriales</taxon>
        <taxon>Botryosphaeriaceae</taxon>
        <taxon>Botryosphaeria</taxon>
    </lineage>
</organism>
<feature type="transmembrane region" description="Helical" evidence="8">
    <location>
        <begin position="163"/>
        <end position="187"/>
    </location>
</feature>
<feature type="transmembrane region" description="Helical" evidence="8">
    <location>
        <begin position="267"/>
        <end position="284"/>
    </location>
</feature>
<evidence type="ECO:0000256" key="7">
    <source>
        <dbReference type="SAM" id="MobiDB-lite"/>
    </source>
</evidence>
<dbReference type="PANTHER" id="PTHR23501">
    <property type="entry name" value="MAJOR FACILITATOR SUPERFAMILY"/>
    <property type="match status" value="1"/>
</dbReference>
<dbReference type="InterPro" id="IPR011701">
    <property type="entry name" value="MFS"/>
</dbReference>
<evidence type="ECO:0000256" key="4">
    <source>
        <dbReference type="ARBA" id="ARBA00022989"/>
    </source>
</evidence>
<evidence type="ECO:0000256" key="8">
    <source>
        <dbReference type="SAM" id="Phobius"/>
    </source>
</evidence>
<feature type="transmembrane region" description="Helical" evidence="8">
    <location>
        <begin position="511"/>
        <end position="529"/>
    </location>
</feature>
<dbReference type="PANTHER" id="PTHR23501:SF187">
    <property type="entry name" value="MAJOR FACILITATOR SUPERFAMILY (MFS) PROFILE DOMAIN-CONTAINING PROTEIN"/>
    <property type="match status" value="1"/>
</dbReference>
<dbReference type="GO" id="GO:0005886">
    <property type="term" value="C:plasma membrane"/>
    <property type="evidence" value="ECO:0007669"/>
    <property type="project" value="TreeGrafter"/>
</dbReference>
<dbReference type="AlphaFoldDB" id="A0A8H4N843"/>
<protein>
    <submittedName>
        <fullName evidence="10">Tetracycline resistance protein TetB/drug resistance transporter</fullName>
    </submittedName>
</protein>
<dbReference type="Gene3D" id="1.20.1250.20">
    <property type="entry name" value="MFS general substrate transporter like domains"/>
    <property type="match status" value="1"/>
</dbReference>
<dbReference type="PROSITE" id="PS50850">
    <property type="entry name" value="MFS"/>
    <property type="match status" value="1"/>
</dbReference>
<dbReference type="PRINTS" id="PR01036">
    <property type="entry name" value="TCRTETB"/>
</dbReference>
<feature type="transmembrane region" description="Helical" evidence="8">
    <location>
        <begin position="396"/>
        <end position="418"/>
    </location>
</feature>